<gene>
    <name evidence="6" type="primary">rpmE</name>
    <name evidence="5" type="synonym">rpmE2</name>
    <name evidence="6" type="ordered locus">BFO_3328</name>
</gene>
<dbReference type="InterPro" id="IPR027493">
    <property type="entry name" value="Ribosomal_bL31_B"/>
</dbReference>
<protein>
    <recommendedName>
        <fullName evidence="5">Large ribosomal subunit protein bL31B</fullName>
    </recommendedName>
</protein>
<dbReference type="SUPFAM" id="SSF143800">
    <property type="entry name" value="L28p-like"/>
    <property type="match status" value="1"/>
</dbReference>
<proteinExistence type="inferred from homology"/>
<dbReference type="PANTHER" id="PTHR33280">
    <property type="entry name" value="50S RIBOSOMAL PROTEIN L31, CHLOROPLASTIC"/>
    <property type="match status" value="1"/>
</dbReference>
<keyword evidence="4 5" id="KW-0687">Ribonucleoprotein</keyword>
<dbReference type="eggNOG" id="COG0254">
    <property type="taxonomic scope" value="Bacteria"/>
</dbReference>
<dbReference type="PROSITE" id="PS01143">
    <property type="entry name" value="RIBOSOMAL_L31"/>
    <property type="match status" value="1"/>
</dbReference>
<evidence type="ECO:0000313" key="7">
    <source>
        <dbReference type="Proteomes" id="UP000005436"/>
    </source>
</evidence>
<keyword evidence="7" id="KW-1185">Reference proteome</keyword>
<dbReference type="HOGENOM" id="CLU_1864164_0_0_10"/>
<reference evidence="7" key="1">
    <citation type="submission" date="2011-12" db="EMBL/GenBank/DDBJ databases">
        <title>Complete sequence of Tannerella forsythia ATCC 43037.</title>
        <authorList>
            <person name="Dewhirst F."/>
            <person name="Tanner A."/>
            <person name="Izard J."/>
            <person name="Brinkac L."/>
            <person name="Durkin A.S."/>
            <person name="Hostetler J."/>
            <person name="Shetty J."/>
            <person name="Torralba M."/>
            <person name="Gill S."/>
            <person name="Nelson K."/>
        </authorList>
    </citation>
    <scope>NUCLEOTIDE SEQUENCE [LARGE SCALE GENOMIC DNA]</scope>
    <source>
        <strain evidence="7">ATCC 43037 / JCM 10827 / CCUG 33226 / KCTC 5666 / FDC 338</strain>
    </source>
</reference>
<evidence type="ECO:0000256" key="2">
    <source>
        <dbReference type="ARBA" id="ARBA00011838"/>
    </source>
</evidence>
<dbReference type="GO" id="GO:0005840">
    <property type="term" value="C:ribosome"/>
    <property type="evidence" value="ECO:0007669"/>
    <property type="project" value="UniProtKB-KW"/>
</dbReference>
<dbReference type="Pfam" id="PF01197">
    <property type="entry name" value="Ribosomal_L31"/>
    <property type="match status" value="1"/>
</dbReference>
<dbReference type="InterPro" id="IPR002150">
    <property type="entry name" value="Ribosomal_bL31"/>
</dbReference>
<organism evidence="6 7">
    <name type="scientific">Tannerella forsythia (strain ATCC 43037 / JCM 10827 / CCUG 21028 A / KCTC 5666 / FDC 338)</name>
    <name type="common">Bacteroides forsythus</name>
    <dbReference type="NCBI Taxonomy" id="203275"/>
    <lineage>
        <taxon>Bacteria</taxon>
        <taxon>Pseudomonadati</taxon>
        <taxon>Bacteroidota</taxon>
        <taxon>Bacteroidia</taxon>
        <taxon>Bacteroidales</taxon>
        <taxon>Tannerellaceae</taxon>
        <taxon>Tannerella</taxon>
    </lineage>
</organism>
<dbReference type="GO" id="GO:0003735">
    <property type="term" value="F:structural constituent of ribosome"/>
    <property type="evidence" value="ECO:0007669"/>
    <property type="project" value="InterPro"/>
</dbReference>
<sequence length="137" mass="16198">MHVIFFMAVCINHTGQCYELEFYRFFLACLNNYEYFCTPYFGSEIITIKNRRIMKKELHPENYRQVAFKDMSNEEVFITRSTINTRETIEIDGVTYPLVKLEISSSSHPFYTGKAKLVDTAGRVDKFMSRYGNRNKK</sequence>
<dbReference type="NCBIfam" id="NF002462">
    <property type="entry name" value="PRK01678.1"/>
    <property type="match status" value="1"/>
</dbReference>
<dbReference type="Proteomes" id="UP000005436">
    <property type="component" value="Chromosome"/>
</dbReference>
<accession>G8UJE4</accession>
<dbReference type="PATRIC" id="fig|203275.8.peg.2875"/>
<dbReference type="PRINTS" id="PR01249">
    <property type="entry name" value="RIBOSOMALL31"/>
</dbReference>
<dbReference type="STRING" id="203275.BFO_3328"/>
<dbReference type="PANTHER" id="PTHR33280:SF1">
    <property type="entry name" value="LARGE RIBOSOMAL SUBUNIT PROTEIN BL31C"/>
    <property type="match status" value="1"/>
</dbReference>
<comment type="subunit">
    <text evidence="2 5">Part of the 50S ribosomal subunit.</text>
</comment>
<dbReference type="InterPro" id="IPR042105">
    <property type="entry name" value="Ribosomal_bL31_sf"/>
</dbReference>
<name>G8UJE4_TANFA</name>
<dbReference type="GO" id="GO:1990904">
    <property type="term" value="C:ribonucleoprotein complex"/>
    <property type="evidence" value="ECO:0007669"/>
    <property type="project" value="UniProtKB-KW"/>
</dbReference>
<dbReference type="KEGG" id="tfo:BFO_3328"/>
<dbReference type="AlphaFoldDB" id="G8UJE4"/>
<evidence type="ECO:0000256" key="5">
    <source>
        <dbReference type="HAMAP-Rule" id="MF_00502"/>
    </source>
</evidence>
<evidence type="ECO:0000313" key="6">
    <source>
        <dbReference type="EMBL" id="AEW22306.1"/>
    </source>
</evidence>
<dbReference type="HAMAP" id="MF_00502">
    <property type="entry name" value="Ribosomal_bL31_2"/>
    <property type="match status" value="1"/>
</dbReference>
<evidence type="ECO:0000256" key="3">
    <source>
        <dbReference type="ARBA" id="ARBA00022980"/>
    </source>
</evidence>
<dbReference type="Gene3D" id="4.10.830.30">
    <property type="entry name" value="Ribosomal protein L31"/>
    <property type="match status" value="1"/>
</dbReference>
<comment type="similarity">
    <text evidence="1 5">Belongs to the bacterial ribosomal protein bL31 family. Type B subfamily.</text>
</comment>
<dbReference type="InterPro" id="IPR034704">
    <property type="entry name" value="Ribosomal_bL28/bL31-like_sf"/>
</dbReference>
<evidence type="ECO:0000256" key="4">
    <source>
        <dbReference type="ARBA" id="ARBA00023274"/>
    </source>
</evidence>
<dbReference type="EMBL" id="CP003191">
    <property type="protein sequence ID" value="AEW22306.1"/>
    <property type="molecule type" value="Genomic_DNA"/>
</dbReference>
<dbReference type="GO" id="GO:0006412">
    <property type="term" value="P:translation"/>
    <property type="evidence" value="ECO:0007669"/>
    <property type="project" value="UniProtKB-UniRule"/>
</dbReference>
<evidence type="ECO:0000256" key="1">
    <source>
        <dbReference type="ARBA" id="ARBA00008196"/>
    </source>
</evidence>
<dbReference type="NCBIfam" id="TIGR00105">
    <property type="entry name" value="L31"/>
    <property type="match status" value="1"/>
</dbReference>
<keyword evidence="3 5" id="KW-0689">Ribosomal protein</keyword>